<dbReference type="AlphaFoldDB" id="X1CFX3"/>
<reference evidence="1" key="1">
    <citation type="journal article" date="2014" name="Front. Microbiol.">
        <title>High frequency of phylogenetically diverse reductive dehalogenase-homologous genes in deep subseafloor sedimentary metagenomes.</title>
        <authorList>
            <person name="Kawai M."/>
            <person name="Futagami T."/>
            <person name="Toyoda A."/>
            <person name="Takaki Y."/>
            <person name="Nishi S."/>
            <person name="Hori S."/>
            <person name="Arai W."/>
            <person name="Tsubouchi T."/>
            <person name="Morono Y."/>
            <person name="Uchiyama I."/>
            <person name="Ito T."/>
            <person name="Fujiyama A."/>
            <person name="Inagaki F."/>
            <person name="Takami H."/>
        </authorList>
    </citation>
    <scope>NUCLEOTIDE SEQUENCE</scope>
    <source>
        <strain evidence="1">Expedition CK06-06</strain>
    </source>
</reference>
<proteinExistence type="predicted"/>
<dbReference type="EMBL" id="BART01026017">
    <property type="protein sequence ID" value="GAG91972.1"/>
    <property type="molecule type" value="Genomic_DNA"/>
</dbReference>
<organism evidence="1">
    <name type="scientific">marine sediment metagenome</name>
    <dbReference type="NCBI Taxonomy" id="412755"/>
    <lineage>
        <taxon>unclassified sequences</taxon>
        <taxon>metagenomes</taxon>
        <taxon>ecological metagenomes</taxon>
    </lineage>
</organism>
<accession>X1CFX3</accession>
<sequence length="88" mass="10216">ASTIIEEVTIPETTTINMLLSIIKNKGYSYDPEFEPSFWLIDKKDSEEVELNLTLKEQDIRNYETLFVTSLTKNGEEIDLYIRLILKG</sequence>
<gene>
    <name evidence="1" type="ORF">S01H4_46536</name>
</gene>
<feature type="non-terminal residue" evidence="1">
    <location>
        <position position="1"/>
    </location>
</feature>
<evidence type="ECO:0000313" key="1">
    <source>
        <dbReference type="EMBL" id="GAG91972.1"/>
    </source>
</evidence>
<protein>
    <submittedName>
        <fullName evidence="1">Uncharacterized protein</fullName>
    </submittedName>
</protein>
<name>X1CFX3_9ZZZZ</name>
<comment type="caution">
    <text evidence="1">The sequence shown here is derived from an EMBL/GenBank/DDBJ whole genome shotgun (WGS) entry which is preliminary data.</text>
</comment>